<proteinExistence type="predicted"/>
<gene>
    <name evidence="1" type="ORF">BEH84_02431</name>
</gene>
<keyword evidence="1" id="KW-0119">Carbohydrate metabolism</keyword>
<dbReference type="GO" id="GO:0045493">
    <property type="term" value="P:xylan catabolic process"/>
    <property type="evidence" value="ECO:0007669"/>
    <property type="project" value="UniProtKB-KW"/>
</dbReference>
<keyword evidence="1" id="KW-0858">Xylan degradation</keyword>
<name>A0A1E3AUE5_9FIRM</name>
<keyword evidence="1" id="KW-0326">Glycosidase</keyword>
<dbReference type="RefSeq" id="WP_069157009.1">
    <property type="nucleotide sequence ID" value="NZ_JBKXXQ010000009.1"/>
</dbReference>
<dbReference type="PANTHER" id="PTHR48098">
    <property type="entry name" value="ENTEROCHELIN ESTERASE-RELATED"/>
    <property type="match status" value="1"/>
</dbReference>
<dbReference type="PANTHER" id="PTHR48098:SF1">
    <property type="entry name" value="DIACYLGLYCEROL ACYLTRANSFERASE_MYCOLYLTRANSFERASE AG85A"/>
    <property type="match status" value="1"/>
</dbReference>
<evidence type="ECO:0000313" key="2">
    <source>
        <dbReference type="Proteomes" id="UP000095003"/>
    </source>
</evidence>
<accession>A0A1E3AUE5</accession>
<dbReference type="Proteomes" id="UP000095003">
    <property type="component" value="Unassembled WGS sequence"/>
</dbReference>
<dbReference type="EMBL" id="MCGI01000002">
    <property type="protein sequence ID" value="ODM11816.1"/>
    <property type="molecule type" value="Genomic_DNA"/>
</dbReference>
<keyword evidence="1" id="KW-0378">Hydrolase</keyword>
<dbReference type="SUPFAM" id="SSF53474">
    <property type="entry name" value="alpha/beta-Hydrolases"/>
    <property type="match status" value="1"/>
</dbReference>
<comment type="caution">
    <text evidence="1">The sequence shown here is derived from an EMBL/GenBank/DDBJ whole genome shotgun (WGS) entry which is preliminary data.</text>
</comment>
<sequence length="265" mass="30192">MAKFICNFISYSLKRAVDITVIIPSVTFPEACGDGNVKGTVPKHGKMEKYPVIYLLHGVGNDHATWNSYTSVELFAEERNIAVVMLSAENKMYVNHGGNSFMGDYFYDFIEEELPDFICGMFPVSERPEDTYIAGLSMGAFGTMIHGLKNPQRYRAMGAFSAGLFLPPTEAEKWDPEYNPLVLTERLSEKKVKDMKIFMGCGDKDPLFEGCRNSAEILKQSGQDVTWVPVEGYAHEWRLWNLLIERYMDWIPRTDYFSTLGIRKI</sequence>
<reference evidence="1 2" key="1">
    <citation type="submission" date="2016-07" db="EMBL/GenBank/DDBJ databases">
        <title>Characterization of isolates of Eisenbergiella tayi derived from blood cultures, using whole genome sequencing.</title>
        <authorList>
            <person name="Burdz T."/>
            <person name="Wiebe D."/>
            <person name="Huynh C."/>
            <person name="Bernard K."/>
        </authorList>
    </citation>
    <scope>NUCLEOTIDE SEQUENCE [LARGE SCALE GENOMIC DNA]</scope>
    <source>
        <strain evidence="1 2">NML 120489</strain>
    </source>
</reference>
<evidence type="ECO:0000313" key="1">
    <source>
        <dbReference type="EMBL" id="ODM11816.1"/>
    </source>
</evidence>
<dbReference type="GO" id="GO:0016747">
    <property type="term" value="F:acyltransferase activity, transferring groups other than amino-acyl groups"/>
    <property type="evidence" value="ECO:0007669"/>
    <property type="project" value="TreeGrafter"/>
</dbReference>
<dbReference type="InterPro" id="IPR050583">
    <property type="entry name" value="Mycobacterial_A85_antigen"/>
</dbReference>
<dbReference type="InterPro" id="IPR029058">
    <property type="entry name" value="AB_hydrolase_fold"/>
</dbReference>
<dbReference type="InterPro" id="IPR000801">
    <property type="entry name" value="Esterase-like"/>
</dbReference>
<dbReference type="GO" id="GO:0016798">
    <property type="term" value="F:hydrolase activity, acting on glycosyl bonds"/>
    <property type="evidence" value="ECO:0007669"/>
    <property type="project" value="UniProtKB-KW"/>
</dbReference>
<protein>
    <submittedName>
        <fullName evidence="1">Endo-1,4-beta-xylanase/feruloyl esterase</fullName>
    </submittedName>
</protein>
<dbReference type="GeneID" id="93303826"/>
<organism evidence="1 2">
    <name type="scientific">Eisenbergiella tayi</name>
    <dbReference type="NCBI Taxonomy" id="1432052"/>
    <lineage>
        <taxon>Bacteria</taxon>
        <taxon>Bacillati</taxon>
        <taxon>Bacillota</taxon>
        <taxon>Clostridia</taxon>
        <taxon>Lachnospirales</taxon>
        <taxon>Lachnospiraceae</taxon>
        <taxon>Eisenbergiella</taxon>
    </lineage>
</organism>
<dbReference type="Gene3D" id="3.40.50.1820">
    <property type="entry name" value="alpha/beta hydrolase"/>
    <property type="match status" value="1"/>
</dbReference>
<keyword evidence="1" id="KW-0624">Polysaccharide degradation</keyword>
<dbReference type="Pfam" id="PF00756">
    <property type="entry name" value="Esterase"/>
    <property type="match status" value="1"/>
</dbReference>
<dbReference type="AlphaFoldDB" id="A0A1E3AUE5"/>